<accession>A0A367V9E4</accession>
<reference evidence="1 2" key="1">
    <citation type="submission" date="2014-07" db="EMBL/GenBank/DDBJ databases">
        <title>Draft genome sequence of Thalassospira profundimaris R8-17.</title>
        <authorList>
            <person name="Lai Q."/>
            <person name="Shao Z."/>
        </authorList>
    </citation>
    <scope>NUCLEOTIDE SEQUENCE [LARGE SCALE GENOMIC DNA]</scope>
    <source>
        <strain evidence="1 2">R8-17</strain>
    </source>
</reference>
<dbReference type="AlphaFoldDB" id="A0A367V9E4"/>
<organism evidence="1 2">
    <name type="scientific">Thalassospira profundimaris</name>
    <dbReference type="NCBI Taxonomy" id="502049"/>
    <lineage>
        <taxon>Bacteria</taxon>
        <taxon>Pseudomonadati</taxon>
        <taxon>Pseudomonadota</taxon>
        <taxon>Alphaproteobacteria</taxon>
        <taxon>Rhodospirillales</taxon>
        <taxon>Thalassospiraceae</taxon>
        <taxon>Thalassospira</taxon>
    </lineage>
</organism>
<proteinExistence type="predicted"/>
<dbReference type="EMBL" id="JPWB01000005">
    <property type="protein sequence ID" value="RCK21649.1"/>
    <property type="molecule type" value="Genomic_DNA"/>
</dbReference>
<evidence type="ECO:0000313" key="2">
    <source>
        <dbReference type="Proteomes" id="UP000253061"/>
    </source>
</evidence>
<evidence type="ECO:0000313" key="1">
    <source>
        <dbReference type="EMBL" id="RCK21649.1"/>
    </source>
</evidence>
<dbReference type="Proteomes" id="UP000253061">
    <property type="component" value="Unassembled WGS sequence"/>
</dbReference>
<name>A0A367V9E4_9PROT</name>
<protein>
    <submittedName>
        <fullName evidence="1">Uncharacterized protein</fullName>
    </submittedName>
</protein>
<comment type="caution">
    <text evidence="1">The sequence shown here is derived from an EMBL/GenBank/DDBJ whole genome shotgun (WGS) entry which is preliminary data.</text>
</comment>
<gene>
    <name evidence="1" type="ORF">TH6_13770</name>
</gene>
<sequence>MGKDARHCATDRENRVDHAKRKDSIVDAVCRVRTFQFGLNGRSDLCGYAKQDRRKIFIFQGLATTKPVQI</sequence>